<evidence type="ECO:0000313" key="2">
    <source>
        <dbReference type="Proteomes" id="UP001054945"/>
    </source>
</evidence>
<organism evidence="1 2">
    <name type="scientific">Caerostris extrusa</name>
    <name type="common">Bark spider</name>
    <name type="synonym">Caerostris bankana</name>
    <dbReference type="NCBI Taxonomy" id="172846"/>
    <lineage>
        <taxon>Eukaryota</taxon>
        <taxon>Metazoa</taxon>
        <taxon>Ecdysozoa</taxon>
        <taxon>Arthropoda</taxon>
        <taxon>Chelicerata</taxon>
        <taxon>Arachnida</taxon>
        <taxon>Araneae</taxon>
        <taxon>Araneomorphae</taxon>
        <taxon>Entelegynae</taxon>
        <taxon>Araneoidea</taxon>
        <taxon>Araneidae</taxon>
        <taxon>Caerostris</taxon>
    </lineage>
</organism>
<keyword evidence="2" id="KW-1185">Reference proteome</keyword>
<proteinExistence type="predicted"/>
<gene>
    <name evidence="1" type="ORF">CEXT_509241</name>
</gene>
<dbReference type="EMBL" id="BPLR01015413">
    <property type="protein sequence ID" value="GIY75902.1"/>
    <property type="molecule type" value="Genomic_DNA"/>
</dbReference>
<name>A0AAV4VZT1_CAEEX</name>
<reference evidence="1 2" key="1">
    <citation type="submission" date="2021-06" db="EMBL/GenBank/DDBJ databases">
        <title>Caerostris extrusa draft genome.</title>
        <authorList>
            <person name="Kono N."/>
            <person name="Arakawa K."/>
        </authorList>
    </citation>
    <scope>NUCLEOTIDE SEQUENCE [LARGE SCALE GENOMIC DNA]</scope>
</reference>
<protein>
    <submittedName>
        <fullName evidence="1">Uncharacterized protein</fullName>
    </submittedName>
</protein>
<sequence length="99" mass="12082">MSVLLRFLSNLRDLIHFNKFFECDILDIISQQNLFENTSFYRSSDNNGVWRSAGYRRKLTLDIREPNNVLFSWYMTFCERFSPIRMDRRERNRERGCIT</sequence>
<accession>A0AAV4VZT1</accession>
<dbReference type="Proteomes" id="UP001054945">
    <property type="component" value="Unassembled WGS sequence"/>
</dbReference>
<evidence type="ECO:0000313" key="1">
    <source>
        <dbReference type="EMBL" id="GIY75902.1"/>
    </source>
</evidence>
<comment type="caution">
    <text evidence="1">The sequence shown here is derived from an EMBL/GenBank/DDBJ whole genome shotgun (WGS) entry which is preliminary data.</text>
</comment>
<dbReference type="AlphaFoldDB" id="A0AAV4VZT1"/>